<feature type="domain" description="C5a peptidase/Subtilisin-like protease SBT2-like Fn3-like" evidence="11">
    <location>
        <begin position="596"/>
        <end position="710"/>
    </location>
</feature>
<dbReference type="InterPro" id="IPR015500">
    <property type="entry name" value="Peptidase_S8_subtilisin-rel"/>
</dbReference>
<evidence type="ECO:0000259" key="9">
    <source>
        <dbReference type="Pfam" id="PF00082"/>
    </source>
</evidence>
<dbReference type="InterPro" id="IPR036852">
    <property type="entry name" value="Peptidase_S8/S53_dom_sf"/>
</dbReference>
<feature type="domain" description="PA" evidence="10">
    <location>
        <begin position="358"/>
        <end position="415"/>
    </location>
</feature>
<dbReference type="RefSeq" id="XP_066701629.1">
    <property type="nucleotide sequence ID" value="XM_066841767.1"/>
</dbReference>
<feature type="active site" description="Charge relay system" evidence="7">
    <location>
        <position position="508"/>
    </location>
</feature>
<protein>
    <submittedName>
        <fullName evidence="12">Serine endopeptidase</fullName>
    </submittedName>
</protein>
<dbReference type="Gene3D" id="3.40.50.200">
    <property type="entry name" value="Peptidase S8/S53 domain"/>
    <property type="match status" value="2"/>
</dbReference>
<evidence type="ECO:0000256" key="8">
    <source>
        <dbReference type="SAM" id="SignalP"/>
    </source>
</evidence>
<dbReference type="Pfam" id="PF02225">
    <property type="entry name" value="PA"/>
    <property type="match status" value="1"/>
</dbReference>
<dbReference type="PROSITE" id="PS00138">
    <property type="entry name" value="SUBTILASE_SER"/>
    <property type="match status" value="1"/>
</dbReference>
<feature type="domain" description="Peptidase S8/S53" evidence="9">
    <location>
        <begin position="131"/>
        <end position="522"/>
    </location>
</feature>
<evidence type="ECO:0000313" key="13">
    <source>
        <dbReference type="Proteomes" id="UP001391051"/>
    </source>
</evidence>
<dbReference type="PANTHER" id="PTHR43806">
    <property type="entry name" value="PEPTIDASE S8"/>
    <property type="match status" value="1"/>
</dbReference>
<dbReference type="EMBL" id="JAQQWE010000004">
    <property type="protein sequence ID" value="KAK7956323.1"/>
    <property type="molecule type" value="Genomic_DNA"/>
</dbReference>
<dbReference type="PRINTS" id="PR00723">
    <property type="entry name" value="SUBTILISIN"/>
</dbReference>
<comment type="caution">
    <text evidence="12">The sequence shown here is derived from an EMBL/GenBank/DDBJ whole genome shotgun (WGS) entry which is preliminary data.</text>
</comment>
<dbReference type="GeneID" id="92074829"/>
<dbReference type="Proteomes" id="UP001391051">
    <property type="component" value="Unassembled WGS sequence"/>
</dbReference>
<feature type="active site" description="Charge relay system" evidence="7">
    <location>
        <position position="140"/>
    </location>
</feature>
<evidence type="ECO:0000256" key="5">
    <source>
        <dbReference type="ARBA" id="ARBA00022801"/>
    </source>
</evidence>
<dbReference type="InterPro" id="IPR000209">
    <property type="entry name" value="Peptidase_S8/S53_dom"/>
</dbReference>
<proteinExistence type="inferred from homology"/>
<keyword evidence="6 7" id="KW-0720">Serine protease</keyword>
<evidence type="ECO:0000256" key="6">
    <source>
        <dbReference type="ARBA" id="ARBA00022825"/>
    </source>
</evidence>
<comment type="similarity">
    <text evidence="1 7">Belongs to the peptidase S8 family.</text>
</comment>
<dbReference type="InterPro" id="IPR010435">
    <property type="entry name" value="C5a/SBT2-like_Fn3"/>
</dbReference>
<keyword evidence="3 7" id="KW-0645">Protease</keyword>
<organism evidence="12 13">
    <name type="scientific">Apiospora aurea</name>
    <dbReference type="NCBI Taxonomy" id="335848"/>
    <lineage>
        <taxon>Eukaryota</taxon>
        <taxon>Fungi</taxon>
        <taxon>Dikarya</taxon>
        <taxon>Ascomycota</taxon>
        <taxon>Pezizomycotina</taxon>
        <taxon>Sordariomycetes</taxon>
        <taxon>Xylariomycetidae</taxon>
        <taxon>Amphisphaeriales</taxon>
        <taxon>Apiosporaceae</taxon>
        <taxon>Apiospora</taxon>
    </lineage>
</organism>
<reference evidence="12 13" key="1">
    <citation type="submission" date="2023-01" db="EMBL/GenBank/DDBJ databases">
        <title>Analysis of 21 Apiospora genomes using comparative genomics revels a genus with tremendous synthesis potential of carbohydrate active enzymes and secondary metabolites.</title>
        <authorList>
            <person name="Sorensen T."/>
        </authorList>
    </citation>
    <scope>NUCLEOTIDE SEQUENCE [LARGE SCALE GENOMIC DNA]</scope>
    <source>
        <strain evidence="12 13">CBS 24483</strain>
    </source>
</reference>
<feature type="signal peptide" evidence="8">
    <location>
        <begin position="1"/>
        <end position="16"/>
    </location>
</feature>
<dbReference type="InterPro" id="IPR050131">
    <property type="entry name" value="Peptidase_S8_subtilisin-like"/>
</dbReference>
<keyword evidence="4 8" id="KW-0732">Signal</keyword>
<dbReference type="InterPro" id="IPR022398">
    <property type="entry name" value="Peptidase_S8_His-AS"/>
</dbReference>
<evidence type="ECO:0000256" key="3">
    <source>
        <dbReference type="ARBA" id="ARBA00022670"/>
    </source>
</evidence>
<dbReference type="SUPFAM" id="SSF52743">
    <property type="entry name" value="Subtilisin-like"/>
    <property type="match status" value="1"/>
</dbReference>
<feature type="active site" description="Charge relay system" evidence="7">
    <location>
        <position position="190"/>
    </location>
</feature>
<dbReference type="InterPro" id="IPR034187">
    <property type="entry name" value="Peptidases_S8_5"/>
</dbReference>
<evidence type="ECO:0000313" key="12">
    <source>
        <dbReference type="EMBL" id="KAK7956323.1"/>
    </source>
</evidence>
<evidence type="ECO:0000256" key="1">
    <source>
        <dbReference type="ARBA" id="ARBA00011073"/>
    </source>
</evidence>
<dbReference type="InterPro" id="IPR023828">
    <property type="entry name" value="Peptidase_S8_Ser-AS"/>
</dbReference>
<name>A0ABR1QI70_9PEZI</name>
<keyword evidence="2" id="KW-0134">Cell wall</keyword>
<sequence length="898" mass="96256">MLLPVLVLVGATLAASGPDATKNTTQAIVAKKLMIEAGEGISIESLKLKIEATGARVLKTFDSEVFKGLSIETEASTNSLQADGEVRSTWSVGRIQLPPITPTLSLSRGAANYSVHEYTGVAKCHAAGIYGKGVKVAIVDTGTNYYHEALGGGFGPGFKVAAGYDFVGDRDWPNTAKEPDSDPIDDDLGHGTHVAGIVAGKSEWFSGVAPEATILSYKVFSKQGGGYTDEDTLIEAFLRAYDDGADAITSSIGGPGGFTDGPWATVASRLIDKGVVVTIAAGNEGQQGPFYASNGSSGKNVLAVASVDASEIAALPFQATFSLGGTVNETTLGYLPSFNPWGIVSMQIIPVSLNSSGAEDACRSLAHSNLNLTNSIALIRRGGCDFAVKRANVAELGAKHFLFYADDQPILAPSTPDLDDDIAMIEAAAGAAIIETVKAGGNVTADFTAHGSRQVGVFNSAGGIPSGYTTWGPTYDMEMKPNIAAPGRNILSTYIGADTAYAVMSGTSMACPYVAGVAALYIGQFGGRAVHGNGFAKQLVDRIVTSGAALPWSVEQPQGNPPNFGDWAPVAQVGAGMINAWKVLNYTTALGPSSMNLGDIPRFEPEQSVEITNGGSMPVTYKFRLQPWAGVDSQSSIYPWYLTYFLEETPRDMVPDVVLPEGTFTVQPGETKTARFTFKYPEYDPAKLGMYSGKILISGSNEEELSVPYLGVSADIHKQLQNSMFTDNVPYQYGGVNRDNIEYFHTYDFNLTWQAQNFPKIYLDLHYGTKELRWDVFEKGWEEKNWEHPPVLGQTPGYVGSVAYYAGLGSNGWGYDPGLYNDTDVTVPFPVPLSRGDAWTGKESTFWWFGKLANGSYIAPGDYYWRIAALYPFGDPKQSDEWHVWNLNGVEYITVAPY</sequence>
<feature type="chain" id="PRO_5046694705" evidence="8">
    <location>
        <begin position="17"/>
        <end position="898"/>
    </location>
</feature>
<evidence type="ECO:0000256" key="7">
    <source>
        <dbReference type="PROSITE-ProRule" id="PRU01240"/>
    </source>
</evidence>
<evidence type="ECO:0000259" key="11">
    <source>
        <dbReference type="Pfam" id="PF06280"/>
    </source>
</evidence>
<dbReference type="SUPFAM" id="SSF52025">
    <property type="entry name" value="PA domain"/>
    <property type="match status" value="1"/>
</dbReference>
<evidence type="ECO:0000256" key="2">
    <source>
        <dbReference type="ARBA" id="ARBA00022512"/>
    </source>
</evidence>
<keyword evidence="2" id="KW-0964">Secreted</keyword>
<evidence type="ECO:0000256" key="4">
    <source>
        <dbReference type="ARBA" id="ARBA00022729"/>
    </source>
</evidence>
<accession>A0ABR1QI70</accession>
<keyword evidence="13" id="KW-1185">Reference proteome</keyword>
<dbReference type="CDD" id="cd07489">
    <property type="entry name" value="Peptidases_S8_5"/>
    <property type="match status" value="1"/>
</dbReference>
<dbReference type="InterPro" id="IPR003137">
    <property type="entry name" value="PA_domain"/>
</dbReference>
<dbReference type="PANTHER" id="PTHR43806:SF66">
    <property type="entry name" value="SERIN ENDOPEPTIDASE"/>
    <property type="match status" value="1"/>
</dbReference>
<dbReference type="InterPro" id="IPR046450">
    <property type="entry name" value="PA_dom_sf"/>
</dbReference>
<dbReference type="Pfam" id="PF00082">
    <property type="entry name" value="Peptidase_S8"/>
    <property type="match status" value="1"/>
</dbReference>
<dbReference type="PROSITE" id="PS00137">
    <property type="entry name" value="SUBTILASE_HIS"/>
    <property type="match status" value="1"/>
</dbReference>
<dbReference type="Pfam" id="PF06280">
    <property type="entry name" value="fn3_5"/>
    <property type="match status" value="1"/>
</dbReference>
<gene>
    <name evidence="12" type="ORF">PG986_005545</name>
</gene>
<keyword evidence="5 7" id="KW-0378">Hydrolase</keyword>
<evidence type="ECO:0000259" key="10">
    <source>
        <dbReference type="Pfam" id="PF02225"/>
    </source>
</evidence>
<dbReference type="PROSITE" id="PS51892">
    <property type="entry name" value="SUBTILASE"/>
    <property type="match status" value="1"/>
</dbReference>